<keyword evidence="1" id="KW-0472">Membrane</keyword>
<proteinExistence type="predicted"/>
<dbReference type="AlphaFoldDB" id="A0A4P9CBJ3"/>
<evidence type="ECO:0000313" key="3">
    <source>
        <dbReference type="EMBL" id="QCT73009.1"/>
    </source>
</evidence>
<evidence type="ECO:0000259" key="2">
    <source>
        <dbReference type="Pfam" id="PF13349"/>
    </source>
</evidence>
<dbReference type="Pfam" id="PF13349">
    <property type="entry name" value="DUF4097"/>
    <property type="match status" value="1"/>
</dbReference>
<feature type="transmembrane region" description="Helical" evidence="1">
    <location>
        <begin position="12"/>
        <end position="34"/>
    </location>
</feature>
<dbReference type="EMBL" id="CP029487">
    <property type="protein sequence ID" value="QCT73009.1"/>
    <property type="molecule type" value="Genomic_DNA"/>
</dbReference>
<evidence type="ECO:0000313" key="4">
    <source>
        <dbReference type="Proteomes" id="UP000218387"/>
    </source>
</evidence>
<dbReference type="InterPro" id="IPR025164">
    <property type="entry name" value="Toastrack_DUF4097"/>
</dbReference>
<organism evidence="3 4">
    <name type="scientific">Eubacterium maltosivorans</name>
    <dbReference type="NCBI Taxonomy" id="2041044"/>
    <lineage>
        <taxon>Bacteria</taxon>
        <taxon>Bacillati</taxon>
        <taxon>Bacillota</taxon>
        <taxon>Clostridia</taxon>
        <taxon>Eubacteriales</taxon>
        <taxon>Eubacteriaceae</taxon>
        <taxon>Eubacterium</taxon>
    </lineage>
</organism>
<reference evidence="3 4" key="1">
    <citation type="submission" date="2018-05" db="EMBL/GenBank/DDBJ databases">
        <title>Genome comparison of Eubacterium sp.</title>
        <authorList>
            <person name="Feng Y."/>
            <person name="Sanchez-Andrea I."/>
            <person name="Stams A.J.M."/>
            <person name="De Vos W.M."/>
        </authorList>
    </citation>
    <scope>NUCLEOTIDE SEQUENCE [LARGE SCALE GENOMIC DNA]</scope>
    <source>
        <strain evidence="3 4">YI</strain>
    </source>
</reference>
<gene>
    <name evidence="3" type="ORF">CPZ25_017290</name>
</gene>
<sequence>MEEKCMKFESKKLLKIGGILAAGGLLLAGVGMLLGGMTSTYIDSRGIHVMKYEEKRLEYQKIPGKIENLDIDFSLADLEIILADENAIEAVYYEDSAKPVIHQDGNTTAITSRSQEENRMVLMGVGNIYGNSKIKVYLDKKETGQSLDARVDNGKIQFNGPRAFKALSVQNHLGSINMTSVKADSVYIKLDNGDLDASDVETKSFTVENHLGKIKAANIRADEGSIKNDNGKITLTDSTYNMLTAEDHLGDIVGEGLSIKGGQFKNDNGKINLSGAIEGEINVTAHLGDVNIKTSISRETAGYQLSTSLGKVVVDGAKYEEVVRDENQSATSRFVINNNNGDIRLDFGKQ</sequence>
<keyword evidence="4" id="KW-1185">Reference proteome</keyword>
<evidence type="ECO:0000256" key="1">
    <source>
        <dbReference type="SAM" id="Phobius"/>
    </source>
</evidence>
<feature type="domain" description="DUF4097" evidence="2">
    <location>
        <begin position="66"/>
        <end position="252"/>
    </location>
</feature>
<protein>
    <recommendedName>
        <fullName evidence="2">DUF4097 domain-containing protein</fullName>
    </recommendedName>
</protein>
<accession>A0A4P9CBJ3</accession>
<keyword evidence="1" id="KW-1133">Transmembrane helix</keyword>
<dbReference type="Proteomes" id="UP000218387">
    <property type="component" value="Chromosome"/>
</dbReference>
<name>A0A4P9CBJ3_EUBML</name>
<keyword evidence="1" id="KW-0812">Transmembrane</keyword>
<dbReference type="KEGG" id="emt:CPZ25_017290"/>